<dbReference type="InterPro" id="IPR046960">
    <property type="entry name" value="PPR_At4g14850-like_plant"/>
</dbReference>
<proteinExistence type="predicted"/>
<keyword evidence="4" id="KW-1185">Reference proteome</keyword>
<feature type="repeat" description="PPR" evidence="2">
    <location>
        <begin position="310"/>
        <end position="344"/>
    </location>
</feature>
<accession>A0A2Z7B4P6</accession>
<evidence type="ECO:0000313" key="4">
    <source>
        <dbReference type="Proteomes" id="UP000250235"/>
    </source>
</evidence>
<dbReference type="NCBIfam" id="TIGR00756">
    <property type="entry name" value="PPR"/>
    <property type="match status" value="5"/>
</dbReference>
<dbReference type="PANTHER" id="PTHR24015">
    <property type="entry name" value="OS07G0578800 PROTEIN-RELATED"/>
    <property type="match status" value="1"/>
</dbReference>
<evidence type="ECO:0000313" key="3">
    <source>
        <dbReference type="EMBL" id="KZV28928.1"/>
    </source>
</evidence>
<dbReference type="InterPro" id="IPR011990">
    <property type="entry name" value="TPR-like_helical_dom_sf"/>
</dbReference>
<gene>
    <name evidence="3" type="ORF">F511_13723</name>
</gene>
<dbReference type="FunFam" id="1.25.40.10:FF:000730">
    <property type="entry name" value="Pentatricopeptide repeat-containing protein, chloroplastic"/>
    <property type="match status" value="1"/>
</dbReference>
<evidence type="ECO:0000256" key="1">
    <source>
        <dbReference type="ARBA" id="ARBA00022737"/>
    </source>
</evidence>
<dbReference type="FunFam" id="1.25.40.10:FF:000285">
    <property type="entry name" value="Pentatricopeptide repeat-containing protein, chloroplastic"/>
    <property type="match status" value="1"/>
</dbReference>
<name>A0A2Z7B4P6_9LAMI</name>
<reference evidence="3 4" key="1">
    <citation type="journal article" date="2015" name="Proc. Natl. Acad. Sci. U.S.A.">
        <title>The resurrection genome of Boea hygrometrica: A blueprint for survival of dehydration.</title>
        <authorList>
            <person name="Xiao L."/>
            <person name="Yang G."/>
            <person name="Zhang L."/>
            <person name="Yang X."/>
            <person name="Zhao S."/>
            <person name="Ji Z."/>
            <person name="Zhou Q."/>
            <person name="Hu M."/>
            <person name="Wang Y."/>
            <person name="Chen M."/>
            <person name="Xu Y."/>
            <person name="Jin H."/>
            <person name="Xiao X."/>
            <person name="Hu G."/>
            <person name="Bao F."/>
            <person name="Hu Y."/>
            <person name="Wan P."/>
            <person name="Li L."/>
            <person name="Deng X."/>
            <person name="Kuang T."/>
            <person name="Xiang C."/>
            <person name="Zhu J.K."/>
            <person name="Oliver M.J."/>
            <person name="He Y."/>
        </authorList>
    </citation>
    <scope>NUCLEOTIDE SEQUENCE [LARGE SCALE GENOMIC DNA]</scope>
    <source>
        <strain evidence="4">cv. XS01</strain>
    </source>
</reference>
<feature type="repeat" description="PPR" evidence="2">
    <location>
        <begin position="109"/>
        <end position="143"/>
    </location>
</feature>
<dbReference type="Pfam" id="PF13041">
    <property type="entry name" value="PPR_2"/>
    <property type="match status" value="3"/>
</dbReference>
<keyword evidence="1" id="KW-0677">Repeat</keyword>
<feature type="repeat" description="PPR" evidence="2">
    <location>
        <begin position="209"/>
        <end position="243"/>
    </location>
</feature>
<dbReference type="PROSITE" id="PS51375">
    <property type="entry name" value="PPR"/>
    <property type="match status" value="5"/>
</dbReference>
<dbReference type="FunFam" id="1.25.40.10:FF:000427">
    <property type="entry name" value="Pentatricopeptide repeat-containing protein chloroplastic"/>
    <property type="match status" value="1"/>
</dbReference>
<protein>
    <submittedName>
        <fullName evidence="3">Pentatricopeptide repeat-containing protein-like</fullName>
    </submittedName>
</protein>
<dbReference type="Pfam" id="PF01535">
    <property type="entry name" value="PPR"/>
    <property type="match status" value="4"/>
</dbReference>
<feature type="repeat" description="PPR" evidence="2">
    <location>
        <begin position="411"/>
        <end position="445"/>
    </location>
</feature>
<sequence>MLNFHDVSKNPPLLIRSHASYASPENVDDNSNIFIYKPNPIIQPTDSSTLGHWLQSCSNTDEVRKMHTLVLKIMRDPLVFVNNNLISVYVKFGDLVSARGVFDNMLERNVVSWTAMLNGYQRYGIHDKALSLYCEFVTSGFMGNPKTFVCMLNLCSKTFDYELGRQLHACIIKCQLCGLILNSAILHFYAQCGDLDGAFHVFDGMERWDVISWTTIITAYSQHRRGQDSFAMFSRMISDGLDPNEFTVSSLLNACGEEQELKFGRQLHGSIVKNSYDMDVYVGTSLVDMYAKCGEIVDSKTLFDGMKWKNAVTWTSIIAGYARNGQGEEAIRLFRLMGRLKVFANNLTMVSILRACGLLHALSLGKEVHAQIFKTFTPSNIFIGSALVWLYCKCGDYASASKVLQYLPDKDVVSWTAMISGCSLLGHEYEALEYLKEMLGDGVEPNPYTYSSALKACAKLENINQGRLIHSSINKSPDLSNVFVGSALVHMYSKCGYLSDAVQVFDSMPEKNLVSWKSMVIAYARNGLCDEALRLVYHMQAEGIEVDDFILSTVLSSCGDFEWDKYISSEHCLQS</sequence>
<dbReference type="InterPro" id="IPR002885">
    <property type="entry name" value="PPR_rpt"/>
</dbReference>
<dbReference type="EMBL" id="KV010000">
    <property type="protein sequence ID" value="KZV28928.1"/>
    <property type="molecule type" value="Genomic_DNA"/>
</dbReference>
<evidence type="ECO:0000256" key="2">
    <source>
        <dbReference type="PROSITE-ProRule" id="PRU00708"/>
    </source>
</evidence>
<dbReference type="OrthoDB" id="185373at2759"/>
<dbReference type="GO" id="GO:0003723">
    <property type="term" value="F:RNA binding"/>
    <property type="evidence" value="ECO:0007669"/>
    <property type="project" value="InterPro"/>
</dbReference>
<dbReference type="PANTHER" id="PTHR24015:SF1910">
    <property type="entry name" value="PPR REPEAT PROTEIN"/>
    <property type="match status" value="1"/>
</dbReference>
<organism evidence="3 4">
    <name type="scientific">Dorcoceras hygrometricum</name>
    <dbReference type="NCBI Taxonomy" id="472368"/>
    <lineage>
        <taxon>Eukaryota</taxon>
        <taxon>Viridiplantae</taxon>
        <taxon>Streptophyta</taxon>
        <taxon>Embryophyta</taxon>
        <taxon>Tracheophyta</taxon>
        <taxon>Spermatophyta</taxon>
        <taxon>Magnoliopsida</taxon>
        <taxon>eudicotyledons</taxon>
        <taxon>Gunneridae</taxon>
        <taxon>Pentapetalae</taxon>
        <taxon>asterids</taxon>
        <taxon>lamiids</taxon>
        <taxon>Lamiales</taxon>
        <taxon>Gesneriaceae</taxon>
        <taxon>Didymocarpoideae</taxon>
        <taxon>Trichosporeae</taxon>
        <taxon>Loxocarpinae</taxon>
        <taxon>Dorcoceras</taxon>
    </lineage>
</organism>
<dbReference type="AlphaFoldDB" id="A0A2Z7B4P6"/>
<dbReference type="Proteomes" id="UP000250235">
    <property type="component" value="Unassembled WGS sequence"/>
</dbReference>
<feature type="repeat" description="PPR" evidence="2">
    <location>
        <begin position="512"/>
        <end position="546"/>
    </location>
</feature>
<dbReference type="Gene3D" id="1.25.40.10">
    <property type="entry name" value="Tetratricopeptide repeat domain"/>
    <property type="match status" value="5"/>
</dbReference>
<dbReference type="GO" id="GO:0009451">
    <property type="term" value="P:RNA modification"/>
    <property type="evidence" value="ECO:0007669"/>
    <property type="project" value="InterPro"/>
</dbReference>